<protein>
    <submittedName>
        <fullName evidence="1">Uncharacterized protein</fullName>
    </submittedName>
</protein>
<dbReference type="OrthoDB" id="6064299at2759"/>
<dbReference type="AlphaFoldDB" id="A0A8S3TEY1"/>
<keyword evidence="2" id="KW-1185">Reference proteome</keyword>
<evidence type="ECO:0000313" key="2">
    <source>
        <dbReference type="Proteomes" id="UP000683360"/>
    </source>
</evidence>
<reference evidence="1" key="1">
    <citation type="submission" date="2021-03" db="EMBL/GenBank/DDBJ databases">
        <authorList>
            <person name="Bekaert M."/>
        </authorList>
    </citation>
    <scope>NUCLEOTIDE SEQUENCE</scope>
</reference>
<dbReference type="EMBL" id="CAJPWZ010002049">
    <property type="protein sequence ID" value="CAG2230083.1"/>
    <property type="molecule type" value="Genomic_DNA"/>
</dbReference>
<dbReference type="Proteomes" id="UP000683360">
    <property type="component" value="Unassembled WGS sequence"/>
</dbReference>
<organism evidence="1 2">
    <name type="scientific">Mytilus edulis</name>
    <name type="common">Blue mussel</name>
    <dbReference type="NCBI Taxonomy" id="6550"/>
    <lineage>
        <taxon>Eukaryota</taxon>
        <taxon>Metazoa</taxon>
        <taxon>Spiralia</taxon>
        <taxon>Lophotrochozoa</taxon>
        <taxon>Mollusca</taxon>
        <taxon>Bivalvia</taxon>
        <taxon>Autobranchia</taxon>
        <taxon>Pteriomorphia</taxon>
        <taxon>Mytilida</taxon>
        <taxon>Mytiloidea</taxon>
        <taxon>Mytilidae</taxon>
        <taxon>Mytilinae</taxon>
        <taxon>Mytilus</taxon>
    </lineage>
</organism>
<proteinExistence type="predicted"/>
<name>A0A8S3TEY1_MYTED</name>
<sequence>MNQPQVHLFEYSKLSPLSWAVIHTRRLHKQYIEKHLCEQWISHMLPMKNKMESSKSDGLKIPKDNSSAFYLYDKKRDSGYLTNSPATPATPNNNLQFDFVEDNIDSAENLSDSAKFNKFEDSGELSDDCFYDAEEMSENTDKEVECAMSLENIRSVPIPILVRPSAPAPQPFDNHDVPGNLECISETLHFTAYSFNRGSPLRSSSHHYKRRHFRPIGQRTISTQTPHQNSQILQQAVNTLSDRFHPYDAPLGRGTVHNRLRHNSDDYVPHEPLPDLVPMARGRDRSISLPDVPALREAQETEVGKELRRISDEFHFSYHTPRQARIMIRPHPGSFPGTWRFGGFWDSLRQLFTPSPTNPSEN</sequence>
<evidence type="ECO:0000313" key="1">
    <source>
        <dbReference type="EMBL" id="CAG2230083.1"/>
    </source>
</evidence>
<comment type="caution">
    <text evidence="1">The sequence shown here is derived from an EMBL/GenBank/DDBJ whole genome shotgun (WGS) entry which is preliminary data.</text>
</comment>
<accession>A0A8S3TEY1</accession>
<gene>
    <name evidence="1" type="ORF">MEDL_42963</name>
</gene>